<evidence type="ECO:0000313" key="2">
    <source>
        <dbReference type="Proteomes" id="UP000070531"/>
    </source>
</evidence>
<protein>
    <submittedName>
        <fullName evidence="1">Uncharacterized protein</fullName>
    </submittedName>
</protein>
<dbReference type="RefSeq" id="WP_060933346.1">
    <property type="nucleotide sequence ID" value="NZ_KQ960572.1"/>
</dbReference>
<evidence type="ECO:0000313" key="1">
    <source>
        <dbReference type="EMBL" id="KXB74562.1"/>
    </source>
</evidence>
<dbReference type="EMBL" id="LSDL01000145">
    <property type="protein sequence ID" value="KXB74562.1"/>
    <property type="molecule type" value="Genomic_DNA"/>
</dbReference>
<dbReference type="STRING" id="419005.HMPREF1860_02001"/>
<proteinExistence type="predicted"/>
<name>A0A134B3Q3_9BACT</name>
<dbReference type="PATRIC" id="fig|419005.5.peg.2005"/>
<sequence>MEEKILSWGECIIETSPVGSSTWKSVGTVKDGSTKLSTQAGEEHLAKEEGGAVIARRVGCSTYTFEFDVFIGAGDKRPFDDEDGIIEGEHQFRVTPKSKKAVGFTIARSNVSCEDNYTTAEGILLHYVAKCLKPEKGKTITPFENTNNASS</sequence>
<comment type="caution">
    <text evidence="1">The sequence shown here is derived from an EMBL/GenBank/DDBJ whole genome shotgun (WGS) entry which is preliminary data.</text>
</comment>
<gene>
    <name evidence="1" type="ORF">HMPREF1860_02001</name>
</gene>
<dbReference type="Proteomes" id="UP000070531">
    <property type="component" value="Unassembled WGS sequence"/>
</dbReference>
<reference evidence="1 2" key="1">
    <citation type="submission" date="2016-01" db="EMBL/GenBank/DDBJ databases">
        <authorList>
            <person name="Oliw E.H."/>
        </authorList>
    </citation>
    <scope>NUCLEOTIDE SEQUENCE [LARGE SCALE GENOMIC DNA]</scope>
    <source>
        <strain evidence="1 2">DNF00307</strain>
    </source>
</reference>
<accession>A0A134B3Q3</accession>
<dbReference type="AlphaFoldDB" id="A0A134B3Q3"/>
<organism evidence="1">
    <name type="scientific">Prevotella amnii</name>
    <dbReference type="NCBI Taxonomy" id="419005"/>
    <lineage>
        <taxon>Bacteria</taxon>
        <taxon>Pseudomonadati</taxon>
        <taxon>Bacteroidota</taxon>
        <taxon>Bacteroidia</taxon>
        <taxon>Bacteroidales</taxon>
        <taxon>Prevotellaceae</taxon>
        <taxon>Prevotella</taxon>
    </lineage>
</organism>